<reference evidence="2 3" key="1">
    <citation type="submission" date="2016-10" db="EMBL/GenBank/DDBJ databases">
        <title>Genome sequence of the ascomycete fungus Penicillium subrubescens.</title>
        <authorList>
            <person name="De Vries R.P."/>
            <person name="Peng M."/>
            <person name="Dilokpimol A."/>
            <person name="Hilden K."/>
            <person name="Makela M.R."/>
            <person name="Grigoriev I."/>
            <person name="Riley R."/>
            <person name="Granchi Z."/>
        </authorList>
    </citation>
    <scope>NUCLEOTIDE SEQUENCE [LARGE SCALE GENOMIC DNA]</scope>
    <source>
        <strain evidence="2 3">CBS 132785</strain>
    </source>
</reference>
<evidence type="ECO:0000256" key="1">
    <source>
        <dbReference type="SAM" id="MobiDB-lite"/>
    </source>
</evidence>
<feature type="region of interest" description="Disordered" evidence="1">
    <location>
        <begin position="703"/>
        <end position="764"/>
    </location>
</feature>
<feature type="compositionally biased region" description="Basic and acidic residues" evidence="1">
    <location>
        <begin position="740"/>
        <end position="749"/>
    </location>
</feature>
<dbReference type="EMBL" id="MNBE01000742">
    <property type="protein sequence ID" value="OKO92249.1"/>
    <property type="molecule type" value="Genomic_DNA"/>
</dbReference>
<dbReference type="STRING" id="1316194.A0A1Q5SW63"/>
<organism evidence="2 3">
    <name type="scientific">Penicillium subrubescens</name>
    <dbReference type="NCBI Taxonomy" id="1316194"/>
    <lineage>
        <taxon>Eukaryota</taxon>
        <taxon>Fungi</taxon>
        <taxon>Dikarya</taxon>
        <taxon>Ascomycota</taxon>
        <taxon>Pezizomycotina</taxon>
        <taxon>Eurotiomycetes</taxon>
        <taxon>Eurotiomycetidae</taxon>
        <taxon>Eurotiales</taxon>
        <taxon>Aspergillaceae</taxon>
        <taxon>Penicillium</taxon>
    </lineage>
</organism>
<keyword evidence="3" id="KW-1185">Reference proteome</keyword>
<gene>
    <name evidence="2" type="ORF">PENSUB_12811</name>
</gene>
<dbReference type="AlphaFoldDB" id="A0A1Q5SW63"/>
<evidence type="ECO:0000313" key="2">
    <source>
        <dbReference type="EMBL" id="OKO92249.1"/>
    </source>
</evidence>
<feature type="compositionally biased region" description="Basic residues" evidence="1">
    <location>
        <begin position="721"/>
        <end position="731"/>
    </location>
</feature>
<feature type="region of interest" description="Disordered" evidence="1">
    <location>
        <begin position="642"/>
        <end position="683"/>
    </location>
</feature>
<comment type="caution">
    <text evidence="2">The sequence shown here is derived from an EMBL/GenBank/DDBJ whole genome shotgun (WGS) entry which is preliminary data.</text>
</comment>
<name>A0A1Q5SW63_9EURO</name>
<proteinExistence type="predicted"/>
<dbReference type="Proteomes" id="UP000186955">
    <property type="component" value="Unassembled WGS sequence"/>
</dbReference>
<sequence length="764" mass="85830">MITVTDSTKLPKSPKRPHSSKSSGVRSHTTKETDEPSFEDEWAHLSFPEGITPRYSRPRPRRFVSNRFVQNGEENVAVQTENAPLLSDRDFPGIQDQDFRIRISGSGFQDQDFTMHLEMDICLDVNDDIEQLSRLNQLGHFNEAICLFHERLASHVDFFPVTAEYADLSLEQGNFGVAHAFISARLDGMASIFSTVELRLLRLLKAFAEIYTKGALIPALQMTKQTLHDLETEASEDPSFFKSSIGQHVILPLMGDCEGRYIPDGVFEGFFHLPNVGDAKSYFSGDGIPFQSEDQQVVTELGNATLLAGFLNSYNADESVRATQRHFFEKARSIAVSIASEYPHVLKSRPYLNWLYLAETEVSGMYEKLSTSNSLLFFPPVWCRDSMGGVQSLLSTGVRLAGFADGSVPAGATTFLQETNIRIIMAAAEEQGDYKLQIFLLQALLNNCAVIDWRTNIIKAMSKLRQGVMKDAGGYLQCLIAEWRFFIDSNPDATSETIMNLYSRIAEFNDAYPSHFDFKPEERQRLKLILFDVPIFVWMKHLAMERLLRGMNRNTEADISRVRNPLIERHLPFHVTSRLGMTLFRCAGCVDCGGDTYPYPYHPHNLPVYGSGPYTQYPPDGFYSSRSGNALYLYQPATRGRVARGRRPCRSLSPQPASSPRDLPQRVSRPSPPTGLPSQPAIEHETYRYHTVGDETASEIEEIIRHSRDSGGRPQKEKPSRNSRKGSKREKKGSASKIGKGQDGKKSDASDLEDDDSSSVEYDS</sequence>
<protein>
    <submittedName>
        <fullName evidence="2">Uncharacterized protein</fullName>
    </submittedName>
</protein>
<feature type="compositionally biased region" description="Acidic residues" evidence="1">
    <location>
        <begin position="750"/>
        <end position="764"/>
    </location>
</feature>
<feature type="compositionally biased region" description="Basic and acidic residues" evidence="1">
    <location>
        <begin position="703"/>
        <end position="720"/>
    </location>
</feature>
<accession>A0A1Q5SW63</accession>
<evidence type="ECO:0000313" key="3">
    <source>
        <dbReference type="Proteomes" id="UP000186955"/>
    </source>
</evidence>
<feature type="region of interest" description="Disordered" evidence="1">
    <location>
        <begin position="1"/>
        <end position="43"/>
    </location>
</feature>
<feature type="compositionally biased region" description="Polar residues" evidence="1">
    <location>
        <begin position="1"/>
        <end position="10"/>
    </location>
</feature>